<evidence type="ECO:0000259" key="6">
    <source>
        <dbReference type="PROSITE" id="PS50023"/>
    </source>
</evidence>
<protein>
    <recommendedName>
        <fullName evidence="6">LIM zinc-binding domain-containing protein</fullName>
    </recommendedName>
</protein>
<dbReference type="EMBL" id="CAJGYM010000013">
    <property type="protein sequence ID" value="CAD6190074.1"/>
    <property type="molecule type" value="Genomic_DNA"/>
</dbReference>
<dbReference type="Pfam" id="PF00412">
    <property type="entry name" value="LIM"/>
    <property type="match status" value="2"/>
</dbReference>
<dbReference type="GO" id="GO:0030018">
    <property type="term" value="C:Z disc"/>
    <property type="evidence" value="ECO:0007669"/>
    <property type="project" value="TreeGrafter"/>
</dbReference>
<dbReference type="OrthoDB" id="1112565at2759"/>
<dbReference type="InterPro" id="IPR001781">
    <property type="entry name" value="Znf_LIM"/>
</dbReference>
<feature type="domain" description="LIM zinc-binding" evidence="6">
    <location>
        <begin position="104"/>
        <end position="163"/>
    </location>
</feature>
<dbReference type="GO" id="GO:0005634">
    <property type="term" value="C:nucleus"/>
    <property type="evidence" value="ECO:0007669"/>
    <property type="project" value="TreeGrafter"/>
</dbReference>
<dbReference type="Gene3D" id="2.10.110.10">
    <property type="entry name" value="Cysteine Rich Protein"/>
    <property type="match status" value="2"/>
</dbReference>
<gene>
    <name evidence="7" type="ORF">CAUJ_LOCUS5993</name>
</gene>
<evidence type="ECO:0000256" key="3">
    <source>
        <dbReference type="ARBA" id="ARBA00022833"/>
    </source>
</evidence>
<proteinExistence type="predicted"/>
<accession>A0A8S1H4B8</accession>
<evidence type="ECO:0000256" key="4">
    <source>
        <dbReference type="ARBA" id="ARBA00023038"/>
    </source>
</evidence>
<name>A0A8S1H4B8_9PELO</name>
<dbReference type="PROSITE" id="PS50023">
    <property type="entry name" value="LIM_DOMAIN_2"/>
    <property type="match status" value="1"/>
</dbReference>
<dbReference type="AlphaFoldDB" id="A0A8S1H4B8"/>
<dbReference type="PANTHER" id="PTHR24205:SF16">
    <property type="entry name" value="GH01042P-RELATED"/>
    <property type="match status" value="1"/>
</dbReference>
<sequence>MSSSSSNSSTASNATPKPVHIEKEKFQKTYAAFCEACGQLLTRNEAMKYFIDFSREKVIMALDTVWHRRHFRCFGCQISLGRRQFFTDSKTPRCLDCHLVHLNKKCHGCEKPLFETCVEGLGGQWHRDCFKCKLCHNPVEFGEFIEHEGFAYDETCFYVVTKGALSLPLQRPL</sequence>
<evidence type="ECO:0000256" key="5">
    <source>
        <dbReference type="PROSITE-ProRule" id="PRU00125"/>
    </source>
</evidence>
<dbReference type="SMART" id="SM00132">
    <property type="entry name" value="LIM"/>
    <property type="match status" value="2"/>
</dbReference>
<organism evidence="7 8">
    <name type="scientific">Caenorhabditis auriculariae</name>
    <dbReference type="NCBI Taxonomy" id="2777116"/>
    <lineage>
        <taxon>Eukaryota</taxon>
        <taxon>Metazoa</taxon>
        <taxon>Ecdysozoa</taxon>
        <taxon>Nematoda</taxon>
        <taxon>Chromadorea</taxon>
        <taxon>Rhabditida</taxon>
        <taxon>Rhabditina</taxon>
        <taxon>Rhabditomorpha</taxon>
        <taxon>Rhabditoidea</taxon>
        <taxon>Rhabditidae</taxon>
        <taxon>Peloderinae</taxon>
        <taxon>Caenorhabditis</taxon>
    </lineage>
</organism>
<keyword evidence="3 5" id="KW-0862">Zinc</keyword>
<comment type="caution">
    <text evidence="7">The sequence shown here is derived from an EMBL/GenBank/DDBJ whole genome shotgun (WGS) entry which is preliminary data.</text>
</comment>
<dbReference type="PANTHER" id="PTHR24205">
    <property type="entry name" value="FOUR AND A HALF LIM DOMAINS PROTEIN"/>
    <property type="match status" value="1"/>
</dbReference>
<dbReference type="GO" id="GO:0046872">
    <property type="term" value="F:metal ion binding"/>
    <property type="evidence" value="ECO:0007669"/>
    <property type="project" value="UniProtKB-KW"/>
</dbReference>
<dbReference type="PROSITE" id="PS00478">
    <property type="entry name" value="LIM_DOMAIN_1"/>
    <property type="match status" value="1"/>
</dbReference>
<keyword evidence="8" id="KW-1185">Reference proteome</keyword>
<keyword evidence="1 5" id="KW-0479">Metal-binding</keyword>
<dbReference type="Proteomes" id="UP000835052">
    <property type="component" value="Unassembled WGS sequence"/>
</dbReference>
<evidence type="ECO:0000313" key="8">
    <source>
        <dbReference type="Proteomes" id="UP000835052"/>
    </source>
</evidence>
<reference evidence="7" key="1">
    <citation type="submission" date="2020-10" db="EMBL/GenBank/DDBJ databases">
        <authorList>
            <person name="Kikuchi T."/>
        </authorList>
    </citation>
    <scope>NUCLEOTIDE SEQUENCE</scope>
    <source>
        <strain evidence="7">NKZ352</strain>
    </source>
</reference>
<dbReference type="GO" id="GO:0003712">
    <property type="term" value="F:transcription coregulator activity"/>
    <property type="evidence" value="ECO:0007669"/>
    <property type="project" value="TreeGrafter"/>
</dbReference>
<evidence type="ECO:0000256" key="2">
    <source>
        <dbReference type="ARBA" id="ARBA00022737"/>
    </source>
</evidence>
<evidence type="ECO:0000256" key="1">
    <source>
        <dbReference type="ARBA" id="ARBA00022723"/>
    </source>
</evidence>
<dbReference type="SUPFAM" id="SSF57716">
    <property type="entry name" value="Glucocorticoid receptor-like (DNA-binding domain)"/>
    <property type="match status" value="1"/>
</dbReference>
<keyword evidence="4 5" id="KW-0440">LIM domain</keyword>
<evidence type="ECO:0000313" key="7">
    <source>
        <dbReference type="EMBL" id="CAD6190074.1"/>
    </source>
</evidence>
<keyword evidence="2" id="KW-0677">Repeat</keyword>